<evidence type="ECO:0000313" key="2">
    <source>
        <dbReference type="Proteomes" id="UP000266723"/>
    </source>
</evidence>
<comment type="caution">
    <text evidence="1">The sequence shown here is derived from an EMBL/GenBank/DDBJ whole genome shotgun (WGS) entry which is preliminary data.</text>
</comment>
<gene>
    <name evidence="1" type="ORF">DY000_02031982</name>
</gene>
<reference evidence="1 2" key="1">
    <citation type="journal article" date="2020" name="BMC Genomics">
        <title>Intraspecific diversification of the crop wild relative Brassica cretica Lam. using demographic model selection.</title>
        <authorList>
            <person name="Kioukis A."/>
            <person name="Michalopoulou V.A."/>
            <person name="Briers L."/>
            <person name="Pirintsos S."/>
            <person name="Studholme D.J."/>
            <person name="Pavlidis P."/>
            <person name="Sarris P.F."/>
        </authorList>
    </citation>
    <scope>NUCLEOTIDE SEQUENCE [LARGE SCALE GENOMIC DNA]</scope>
    <source>
        <strain evidence="2">cv. PFS-1207/04</strain>
    </source>
</reference>
<feature type="non-terminal residue" evidence="1">
    <location>
        <position position="1"/>
    </location>
</feature>
<dbReference type="EMBL" id="QGKV02000649">
    <property type="protein sequence ID" value="KAF3581201.1"/>
    <property type="molecule type" value="Genomic_DNA"/>
</dbReference>
<proteinExistence type="predicted"/>
<name>A0ABQ7DVQ6_BRACR</name>
<protein>
    <submittedName>
        <fullName evidence="1">Uncharacterized protein</fullName>
    </submittedName>
</protein>
<dbReference type="Proteomes" id="UP000266723">
    <property type="component" value="Unassembled WGS sequence"/>
</dbReference>
<evidence type="ECO:0000313" key="1">
    <source>
        <dbReference type="EMBL" id="KAF3581201.1"/>
    </source>
</evidence>
<sequence length="82" mass="9556">HQIVTNFTQWRNCFDKSSKSYATGATYRCIRRESSVRILISTQRFHCSRILISKWNICCYFSLAASYFSLLSLSCTLQQSQT</sequence>
<accession>A0ABQ7DVQ6</accession>
<organism evidence="1 2">
    <name type="scientific">Brassica cretica</name>
    <name type="common">Mustard</name>
    <dbReference type="NCBI Taxonomy" id="69181"/>
    <lineage>
        <taxon>Eukaryota</taxon>
        <taxon>Viridiplantae</taxon>
        <taxon>Streptophyta</taxon>
        <taxon>Embryophyta</taxon>
        <taxon>Tracheophyta</taxon>
        <taxon>Spermatophyta</taxon>
        <taxon>Magnoliopsida</taxon>
        <taxon>eudicotyledons</taxon>
        <taxon>Gunneridae</taxon>
        <taxon>Pentapetalae</taxon>
        <taxon>rosids</taxon>
        <taxon>malvids</taxon>
        <taxon>Brassicales</taxon>
        <taxon>Brassicaceae</taxon>
        <taxon>Brassiceae</taxon>
        <taxon>Brassica</taxon>
    </lineage>
</organism>
<keyword evidence="2" id="KW-1185">Reference proteome</keyword>